<dbReference type="AlphaFoldDB" id="A0A919IYE2"/>
<dbReference type="GO" id="GO:0016020">
    <property type="term" value="C:membrane"/>
    <property type="evidence" value="ECO:0007669"/>
    <property type="project" value="TreeGrafter"/>
</dbReference>
<evidence type="ECO:0000256" key="1">
    <source>
        <dbReference type="ARBA" id="ARBA00001231"/>
    </source>
</evidence>
<evidence type="ECO:0000256" key="6">
    <source>
        <dbReference type="PIRSR" id="PIRSR625705-1"/>
    </source>
</evidence>
<dbReference type="EC" id="3.2.1.52" evidence="3"/>
<dbReference type="SUPFAM" id="SSF55545">
    <property type="entry name" value="beta-N-acetylhexosaminidase-like domain"/>
    <property type="match status" value="1"/>
</dbReference>
<accession>A0A919IYE2</accession>
<dbReference type="PANTHER" id="PTHR22600:SF57">
    <property type="entry name" value="BETA-N-ACETYLHEXOSAMINIDASE"/>
    <property type="match status" value="1"/>
</dbReference>
<dbReference type="CDD" id="cd06568">
    <property type="entry name" value="GH20_SpHex_like"/>
    <property type="match status" value="1"/>
</dbReference>
<feature type="domain" description="Glycoside hydrolase family 20 catalytic" evidence="7">
    <location>
        <begin position="309"/>
        <end position="451"/>
    </location>
</feature>
<comment type="catalytic activity">
    <reaction evidence="1">
        <text>Hydrolysis of terminal non-reducing N-acetyl-D-hexosamine residues in N-acetyl-beta-D-hexosaminides.</text>
        <dbReference type="EC" id="3.2.1.52"/>
    </reaction>
</comment>
<dbReference type="InterPro" id="IPR029018">
    <property type="entry name" value="Hex-like_dom2"/>
</dbReference>
<name>A0A919IYE2_9ACTN</name>
<dbReference type="Gene3D" id="3.20.20.80">
    <property type="entry name" value="Glycosidases"/>
    <property type="match status" value="1"/>
</dbReference>
<evidence type="ECO:0000313" key="10">
    <source>
        <dbReference type="Proteomes" id="UP000598174"/>
    </source>
</evidence>
<evidence type="ECO:0000313" key="9">
    <source>
        <dbReference type="EMBL" id="GIE09553.1"/>
    </source>
</evidence>
<organism evidence="9 10">
    <name type="scientific">Paractinoplanes ferrugineus</name>
    <dbReference type="NCBI Taxonomy" id="113564"/>
    <lineage>
        <taxon>Bacteria</taxon>
        <taxon>Bacillati</taxon>
        <taxon>Actinomycetota</taxon>
        <taxon>Actinomycetes</taxon>
        <taxon>Micromonosporales</taxon>
        <taxon>Micromonosporaceae</taxon>
        <taxon>Paractinoplanes</taxon>
    </lineage>
</organism>
<dbReference type="InterPro" id="IPR025705">
    <property type="entry name" value="Beta_hexosaminidase_sua/sub"/>
</dbReference>
<evidence type="ECO:0000259" key="8">
    <source>
        <dbReference type="Pfam" id="PF02838"/>
    </source>
</evidence>
<dbReference type="EMBL" id="BOMM01000009">
    <property type="protein sequence ID" value="GIE09553.1"/>
    <property type="molecule type" value="Genomic_DNA"/>
</dbReference>
<protein>
    <recommendedName>
        <fullName evidence="3">beta-N-acetylhexosaminidase</fullName>
        <ecNumber evidence="3">3.2.1.52</ecNumber>
    </recommendedName>
</protein>
<dbReference type="InterPro" id="IPR015883">
    <property type="entry name" value="Glyco_hydro_20_cat"/>
</dbReference>
<dbReference type="Pfam" id="PF02838">
    <property type="entry name" value="Glyco_hydro_20b"/>
    <property type="match status" value="1"/>
</dbReference>
<dbReference type="Pfam" id="PF00728">
    <property type="entry name" value="Glyco_hydro_20"/>
    <property type="match status" value="2"/>
</dbReference>
<keyword evidence="10" id="KW-1185">Reference proteome</keyword>
<dbReference type="GO" id="GO:0004563">
    <property type="term" value="F:beta-N-acetylhexosaminidase activity"/>
    <property type="evidence" value="ECO:0007669"/>
    <property type="project" value="UniProtKB-EC"/>
</dbReference>
<evidence type="ECO:0000256" key="5">
    <source>
        <dbReference type="ARBA" id="ARBA00023295"/>
    </source>
</evidence>
<gene>
    <name evidence="9" type="ORF">Afe05nite_13930</name>
</gene>
<evidence type="ECO:0000256" key="2">
    <source>
        <dbReference type="ARBA" id="ARBA00006285"/>
    </source>
</evidence>
<proteinExistence type="inferred from homology"/>
<dbReference type="InterPro" id="IPR015882">
    <property type="entry name" value="HEX_bac_N"/>
</dbReference>
<keyword evidence="5" id="KW-0326">Glycosidase</keyword>
<dbReference type="InterPro" id="IPR017853">
    <property type="entry name" value="GH"/>
</dbReference>
<feature type="domain" description="Glycoside hydrolase family 20 catalytic" evidence="7">
    <location>
        <begin position="134"/>
        <end position="301"/>
    </location>
</feature>
<comment type="similarity">
    <text evidence="2">Belongs to the glycosyl hydrolase 20 family.</text>
</comment>
<evidence type="ECO:0000256" key="3">
    <source>
        <dbReference type="ARBA" id="ARBA00012663"/>
    </source>
</evidence>
<dbReference type="Gene3D" id="3.30.379.10">
    <property type="entry name" value="Chitobiase/beta-hexosaminidase domain 2-like"/>
    <property type="match status" value="1"/>
</dbReference>
<keyword evidence="4" id="KW-0378">Hydrolase</keyword>
<dbReference type="GO" id="GO:0005975">
    <property type="term" value="P:carbohydrate metabolic process"/>
    <property type="evidence" value="ECO:0007669"/>
    <property type="project" value="InterPro"/>
</dbReference>
<feature type="active site" description="Proton donor" evidence="6">
    <location>
        <position position="299"/>
    </location>
</feature>
<dbReference type="Proteomes" id="UP000598174">
    <property type="component" value="Unassembled WGS sequence"/>
</dbReference>
<dbReference type="RefSeq" id="WP_239117616.1">
    <property type="nucleotide sequence ID" value="NZ_BAAABP010000007.1"/>
</dbReference>
<feature type="domain" description="Beta-hexosaminidase bacterial type N-terminal" evidence="8">
    <location>
        <begin position="10"/>
        <end position="130"/>
    </location>
</feature>
<sequence length="487" mass="53309">MRATLRRLGDVIPLPVSVRPDAAANFHLSPTVSVSAVPAARDIAEQLAELLREATGHPVPVTGADGSIRVLLEGPDSGGGDEAYRIEIAPAEVTLAAATTRGLFAAVQTLRQLLPAAGQRAEIPGGTIEDRPRFAYRGTMLDLARHFFTPAEIRSYLDTVVRFKINYLHLHLTDDQGWRLEIPGWPRLTEISGGEGTGVDGAGGGFLTRREYADLVAYAEKRFVTIVPEIDLPGHVNAAQVAYPELTADGNPVTPRTDDEVGYSSLSADREETYAFVEDVIREVAALTPGEFLHIGGDEAFSTPPEDYRTFMSRVLPLPGKYGKRVIGWHEMAAVDLPPAAVPQYWRVEPADDGVARAASRGHQVIMSPADRSYLDMKYDKDSPLGLDWAGVVGVERSYDWDPADRLPGVGEESLLGVEAPLWSETLRSPADVQFMALPRLCAIAEIGWTPRGARDWQSFRARLATFGPRWTAEGLNFYRSPEIDWE</sequence>
<dbReference type="PRINTS" id="PR00738">
    <property type="entry name" value="GLHYDRLASE20"/>
</dbReference>
<dbReference type="GO" id="GO:0030203">
    <property type="term" value="P:glycosaminoglycan metabolic process"/>
    <property type="evidence" value="ECO:0007669"/>
    <property type="project" value="TreeGrafter"/>
</dbReference>
<evidence type="ECO:0000256" key="4">
    <source>
        <dbReference type="ARBA" id="ARBA00022801"/>
    </source>
</evidence>
<evidence type="ECO:0000259" key="7">
    <source>
        <dbReference type="Pfam" id="PF00728"/>
    </source>
</evidence>
<comment type="caution">
    <text evidence="9">The sequence shown here is derived from an EMBL/GenBank/DDBJ whole genome shotgun (WGS) entry which is preliminary data.</text>
</comment>
<dbReference type="SUPFAM" id="SSF51445">
    <property type="entry name" value="(Trans)glycosidases"/>
    <property type="match status" value="1"/>
</dbReference>
<reference evidence="9" key="1">
    <citation type="submission" date="2021-01" db="EMBL/GenBank/DDBJ databases">
        <title>Whole genome shotgun sequence of Actinoplanes ferrugineus NBRC 15555.</title>
        <authorList>
            <person name="Komaki H."/>
            <person name="Tamura T."/>
        </authorList>
    </citation>
    <scope>NUCLEOTIDE SEQUENCE</scope>
    <source>
        <strain evidence="9">NBRC 15555</strain>
    </source>
</reference>
<dbReference type="PANTHER" id="PTHR22600">
    <property type="entry name" value="BETA-HEXOSAMINIDASE"/>
    <property type="match status" value="1"/>
</dbReference>